<dbReference type="CDD" id="cd00143">
    <property type="entry name" value="PP2Cc"/>
    <property type="match status" value="1"/>
</dbReference>
<dbReference type="Gene3D" id="3.60.40.10">
    <property type="entry name" value="PPM-type phosphatase domain"/>
    <property type="match status" value="1"/>
</dbReference>
<evidence type="ECO:0000259" key="2">
    <source>
        <dbReference type="PROSITE" id="PS51746"/>
    </source>
</evidence>
<dbReference type="Gene3D" id="2.160.20.10">
    <property type="entry name" value="Single-stranded right-handed beta-helix, Pectin lyase-like"/>
    <property type="match status" value="1"/>
</dbReference>
<feature type="domain" description="PPM-type phosphatase" evidence="2">
    <location>
        <begin position="25"/>
        <end position="265"/>
    </location>
</feature>
<dbReference type="InterPro" id="IPR036457">
    <property type="entry name" value="PPM-type-like_dom_sf"/>
</dbReference>
<dbReference type="EMBL" id="VBPA01000099">
    <property type="protein sequence ID" value="TMQ71823.1"/>
    <property type="molecule type" value="Genomic_DNA"/>
</dbReference>
<organism evidence="3 4">
    <name type="scientific">Eiseniibacteriota bacterium</name>
    <dbReference type="NCBI Taxonomy" id="2212470"/>
    <lineage>
        <taxon>Bacteria</taxon>
        <taxon>Candidatus Eiseniibacteriota</taxon>
    </lineage>
</organism>
<dbReference type="InterPro" id="IPR011050">
    <property type="entry name" value="Pectin_lyase_fold/virulence"/>
</dbReference>
<accession>A0A538U7F7</accession>
<dbReference type="InterPro" id="IPR006626">
    <property type="entry name" value="PbH1"/>
</dbReference>
<protein>
    <recommendedName>
        <fullName evidence="2">PPM-type phosphatase domain-containing protein</fullName>
    </recommendedName>
</protein>
<dbReference type="InterPro" id="IPR001932">
    <property type="entry name" value="PPM-type_phosphatase-like_dom"/>
</dbReference>
<evidence type="ECO:0000313" key="3">
    <source>
        <dbReference type="EMBL" id="TMQ71823.1"/>
    </source>
</evidence>
<evidence type="ECO:0000313" key="4">
    <source>
        <dbReference type="Proteomes" id="UP000319836"/>
    </source>
</evidence>
<dbReference type="SMART" id="SM00710">
    <property type="entry name" value="PbH1"/>
    <property type="match status" value="4"/>
</dbReference>
<dbReference type="InterPro" id="IPR015655">
    <property type="entry name" value="PP2C"/>
</dbReference>
<dbReference type="InterPro" id="IPR012334">
    <property type="entry name" value="Pectin_lyas_fold"/>
</dbReference>
<comment type="caution">
    <text evidence="3">The sequence shown here is derived from an EMBL/GenBank/DDBJ whole genome shotgun (WGS) entry which is preliminary data.</text>
</comment>
<feature type="transmembrane region" description="Helical" evidence="1">
    <location>
        <begin position="307"/>
        <end position="325"/>
    </location>
</feature>
<evidence type="ECO:0000256" key="1">
    <source>
        <dbReference type="SAM" id="Phobius"/>
    </source>
</evidence>
<gene>
    <name evidence="3" type="ORF">E6K80_04450</name>
</gene>
<proteinExistence type="predicted"/>
<dbReference type="PROSITE" id="PS51746">
    <property type="entry name" value="PPM_2"/>
    <property type="match status" value="1"/>
</dbReference>
<name>A0A538U7F7_UNCEI</name>
<dbReference type="Pfam" id="PF13672">
    <property type="entry name" value="PP2C_2"/>
    <property type="match status" value="1"/>
</dbReference>
<keyword evidence="1" id="KW-0472">Membrane</keyword>
<dbReference type="Pfam" id="PF13229">
    <property type="entry name" value="Beta_helix"/>
    <property type="match status" value="1"/>
</dbReference>
<dbReference type="Proteomes" id="UP000319836">
    <property type="component" value="Unassembled WGS sequence"/>
</dbReference>
<dbReference type="GO" id="GO:0004722">
    <property type="term" value="F:protein serine/threonine phosphatase activity"/>
    <property type="evidence" value="ECO:0007669"/>
    <property type="project" value="InterPro"/>
</dbReference>
<sequence>MTLPSRVGGNGIVVLDDQAPSRAGVVRFAGASHPGLVRERNEDRLHIDAARGLLIVVDGIGGAAAGEVAAEAALARLLERLERPGGSPEQRVREAIASANNEVARLGRENPAWNGMGCVLTLALIEQGVVTVGHVGDSRLYRLRAGRLEKVTHDHSPIGMREDQGEISERDAMGHPRRNEVFRSLGSERHAPFDDDFIEVLRFPLPREEAILVCSDGLTDLVPSSEIARVIREHADHERTLVQRLVDAANAAGGKDNVTVAIAAGDRFAQEFPRASRTCARTSATSSARAELQAGGRGGLWSRRSSFFVLGALVGLAIFAGIRLLEDRQRAARAHSASHPAPIGVRLDVGPDSRFRTIGDALAAARAGDTVVVHPGRYREQVRLEQGVTLMAAEPRRAVIEPPVAQDLAGPVAAVVAEDLGAGRVSGLAIASGSGAPIDYGVVIRRSTITLENLDVRGARVAGVAIEDAGGSALIACRVHDNAGAGIVVRGAGTPLVLHNRVLDNGRGRPPAAGIEVTAPAAPRIEGNVIAGNGAEGVRGLAPTPALLDANLFEASGRSNGLGPARAATRGSRR</sequence>
<dbReference type="SUPFAM" id="SSF51126">
    <property type="entry name" value="Pectin lyase-like"/>
    <property type="match status" value="1"/>
</dbReference>
<keyword evidence="1" id="KW-0812">Transmembrane</keyword>
<dbReference type="PANTHER" id="PTHR13832">
    <property type="entry name" value="PROTEIN PHOSPHATASE 2C"/>
    <property type="match status" value="1"/>
</dbReference>
<reference evidence="3 4" key="1">
    <citation type="journal article" date="2019" name="Nat. Microbiol.">
        <title>Mediterranean grassland soil C-N compound turnover is dependent on rainfall and depth, and is mediated by genomically divergent microorganisms.</title>
        <authorList>
            <person name="Diamond S."/>
            <person name="Andeer P.F."/>
            <person name="Li Z."/>
            <person name="Crits-Christoph A."/>
            <person name="Burstein D."/>
            <person name="Anantharaman K."/>
            <person name="Lane K.R."/>
            <person name="Thomas B.C."/>
            <person name="Pan C."/>
            <person name="Northen T.R."/>
            <person name="Banfield J.F."/>
        </authorList>
    </citation>
    <scope>NUCLEOTIDE SEQUENCE [LARGE SCALE GENOMIC DNA]</scope>
    <source>
        <strain evidence="3">WS_10</strain>
    </source>
</reference>
<dbReference type="SMART" id="SM00331">
    <property type="entry name" value="PP2C_SIG"/>
    <property type="match status" value="1"/>
</dbReference>
<dbReference type="PANTHER" id="PTHR13832:SF860">
    <property type="entry name" value="PROTEIN PHOSPHATASE PHPP"/>
    <property type="match status" value="1"/>
</dbReference>
<dbReference type="InterPro" id="IPR039448">
    <property type="entry name" value="Beta_helix"/>
</dbReference>
<dbReference type="SUPFAM" id="SSF81606">
    <property type="entry name" value="PP2C-like"/>
    <property type="match status" value="1"/>
</dbReference>
<dbReference type="SMART" id="SM00332">
    <property type="entry name" value="PP2Cc"/>
    <property type="match status" value="1"/>
</dbReference>
<dbReference type="AlphaFoldDB" id="A0A538U7F7"/>
<keyword evidence="1" id="KW-1133">Transmembrane helix</keyword>